<dbReference type="Proteomes" id="UP000242188">
    <property type="component" value="Unassembled WGS sequence"/>
</dbReference>
<gene>
    <name evidence="2" type="ORF">KP79_PYT18849</name>
</gene>
<name>A0A210QV29_MIZYE</name>
<organism evidence="2 3">
    <name type="scientific">Mizuhopecten yessoensis</name>
    <name type="common">Japanese scallop</name>
    <name type="synonym">Patinopecten yessoensis</name>
    <dbReference type="NCBI Taxonomy" id="6573"/>
    <lineage>
        <taxon>Eukaryota</taxon>
        <taxon>Metazoa</taxon>
        <taxon>Spiralia</taxon>
        <taxon>Lophotrochozoa</taxon>
        <taxon>Mollusca</taxon>
        <taxon>Bivalvia</taxon>
        <taxon>Autobranchia</taxon>
        <taxon>Pteriomorphia</taxon>
        <taxon>Pectinida</taxon>
        <taxon>Pectinoidea</taxon>
        <taxon>Pectinidae</taxon>
        <taxon>Mizuhopecten</taxon>
    </lineage>
</organism>
<keyword evidence="3" id="KW-1185">Reference proteome</keyword>
<comment type="caution">
    <text evidence="2">The sequence shown here is derived from an EMBL/GenBank/DDBJ whole genome shotgun (WGS) entry which is preliminary data.</text>
</comment>
<dbReference type="EMBL" id="NEDP02001761">
    <property type="protein sequence ID" value="OWF52566.1"/>
    <property type="molecule type" value="Genomic_DNA"/>
</dbReference>
<feature type="signal peptide" evidence="1">
    <location>
        <begin position="1"/>
        <end position="21"/>
    </location>
</feature>
<dbReference type="OrthoDB" id="10035838at2759"/>
<protein>
    <submittedName>
        <fullName evidence="2">Uncharacterized protein</fullName>
    </submittedName>
</protein>
<dbReference type="STRING" id="6573.A0A210QV29"/>
<evidence type="ECO:0000313" key="2">
    <source>
        <dbReference type="EMBL" id="OWF52566.1"/>
    </source>
</evidence>
<sequence length="452" mass="51234">MGTFLLSILVLLFTLFKLISGQCFGDSGPSGAYGCVKLSTYHTFPQWATCLTNDYIRARSRGRGKHHECVDSPDTYCWYQCMCETYDECDGADVYGDCVCDPTKPDTATWPKPSLPSWCFSPDGKTCSWYGDCLRQLYPCADTDAEHAITYADVFCELYSVHQLSFAMSGQQWIDGVRTCLQLDLVPIFRPWSNVTCEGIEKQAFASHAKCYERPTTHASFCSLNLGDQLKIFWTIKGAFTNAFVEPVKDLWDVLSDCLKHRKYRADPEDYYTALIQIFVRKQMFVNDNTDRYAGQIIDLIAKQQKWEQSGIAWFGYKGMLNRATGNEDSTNTVKPVVLDSVPKVRVDILLAVKHVFDLNHQNSFSVNMTDIVLSLAHSMEWGVMLLEPDVPVEVLSMNVCGDINCNSAFLTVTSPLYNDYTSVSAGDMFRTRPWLEAIVAIFHFYLGKYQF</sequence>
<accession>A0A210QV29</accession>
<reference evidence="2 3" key="1">
    <citation type="journal article" date="2017" name="Nat. Ecol. Evol.">
        <title>Scallop genome provides insights into evolution of bilaterian karyotype and development.</title>
        <authorList>
            <person name="Wang S."/>
            <person name="Zhang J."/>
            <person name="Jiao W."/>
            <person name="Li J."/>
            <person name="Xun X."/>
            <person name="Sun Y."/>
            <person name="Guo X."/>
            <person name="Huan P."/>
            <person name="Dong B."/>
            <person name="Zhang L."/>
            <person name="Hu X."/>
            <person name="Sun X."/>
            <person name="Wang J."/>
            <person name="Zhao C."/>
            <person name="Wang Y."/>
            <person name="Wang D."/>
            <person name="Huang X."/>
            <person name="Wang R."/>
            <person name="Lv J."/>
            <person name="Li Y."/>
            <person name="Zhang Z."/>
            <person name="Liu B."/>
            <person name="Lu W."/>
            <person name="Hui Y."/>
            <person name="Liang J."/>
            <person name="Zhou Z."/>
            <person name="Hou R."/>
            <person name="Li X."/>
            <person name="Liu Y."/>
            <person name="Li H."/>
            <person name="Ning X."/>
            <person name="Lin Y."/>
            <person name="Zhao L."/>
            <person name="Xing Q."/>
            <person name="Dou J."/>
            <person name="Li Y."/>
            <person name="Mao J."/>
            <person name="Guo H."/>
            <person name="Dou H."/>
            <person name="Li T."/>
            <person name="Mu C."/>
            <person name="Jiang W."/>
            <person name="Fu Q."/>
            <person name="Fu X."/>
            <person name="Miao Y."/>
            <person name="Liu J."/>
            <person name="Yu Q."/>
            <person name="Li R."/>
            <person name="Liao H."/>
            <person name="Li X."/>
            <person name="Kong Y."/>
            <person name="Jiang Z."/>
            <person name="Chourrout D."/>
            <person name="Li R."/>
            <person name="Bao Z."/>
        </authorList>
    </citation>
    <scope>NUCLEOTIDE SEQUENCE [LARGE SCALE GENOMIC DNA]</scope>
    <source>
        <strain evidence="2 3">PY_sf001</strain>
    </source>
</reference>
<evidence type="ECO:0000313" key="3">
    <source>
        <dbReference type="Proteomes" id="UP000242188"/>
    </source>
</evidence>
<dbReference type="AlphaFoldDB" id="A0A210QV29"/>
<evidence type="ECO:0000256" key="1">
    <source>
        <dbReference type="SAM" id="SignalP"/>
    </source>
</evidence>
<feature type="chain" id="PRO_5012577920" evidence="1">
    <location>
        <begin position="22"/>
        <end position="452"/>
    </location>
</feature>
<keyword evidence="1" id="KW-0732">Signal</keyword>
<proteinExistence type="predicted"/>